<gene>
    <name evidence="2" type="ORF">RFULGI_LOCUS882</name>
</gene>
<feature type="non-terminal residue" evidence="2">
    <location>
        <position position="462"/>
    </location>
</feature>
<dbReference type="Proteomes" id="UP000789396">
    <property type="component" value="Unassembled WGS sequence"/>
</dbReference>
<dbReference type="OrthoDB" id="128308at2759"/>
<evidence type="ECO:0000313" key="3">
    <source>
        <dbReference type="Proteomes" id="UP000789396"/>
    </source>
</evidence>
<name>A0A9N8VYD2_9GLOM</name>
<dbReference type="InterPro" id="IPR028094">
    <property type="entry name" value="RTC4_C"/>
</dbReference>
<feature type="domain" description="Restriction of telomere capping protein 4 C-terminal" evidence="1">
    <location>
        <begin position="362"/>
        <end position="462"/>
    </location>
</feature>
<proteinExistence type="predicted"/>
<sequence>MNCELDIELKKSNSYDSYNSFVEAVTNYAKQQRFQIRLGKIETNSNGDIRKRTILCSREGSPQIILTEVQEKIKLLCYAGCNIPTIHAILKEEFNGVVTWVYNDLYNFVYQQEEVAEKYYLDASESMNNLIKGYMDATTSLSMFLKAFESALDQRKEDLEFLKYRESAISVQLVTKSPVEKQAMQLLTQYTLKKTQIQLLEIISQLNLEEINSELFLLRWRKDPNEYTIAKTYRTFYSVTNIESNQAKNDLLEDDYTEYKYFLNRAYKTFYNSFNKLVQKELTVNTSEQASLSNEIINPISVKQKGRVSQKRIKRELENNNKSKKHKKSKVEDYNQPSIDNQIFEEENQTSSESNKEDLLKVINREVNSYYYNLAVEVCKEVGIRKANTPMPGYYGLRKLNIICDTLIKLFFYSNILISDITCSKNPMYYLQEVLVSETALRLIAQDREGILLEDARKIMED</sequence>
<organism evidence="2 3">
    <name type="scientific">Racocetra fulgida</name>
    <dbReference type="NCBI Taxonomy" id="60492"/>
    <lineage>
        <taxon>Eukaryota</taxon>
        <taxon>Fungi</taxon>
        <taxon>Fungi incertae sedis</taxon>
        <taxon>Mucoromycota</taxon>
        <taxon>Glomeromycotina</taxon>
        <taxon>Glomeromycetes</taxon>
        <taxon>Diversisporales</taxon>
        <taxon>Gigasporaceae</taxon>
        <taxon>Racocetra</taxon>
    </lineage>
</organism>
<dbReference type="PANTHER" id="PTHR31669">
    <property type="entry name" value="PROTEIN FAR1-RELATED SEQUENCE 10-RELATED"/>
    <property type="match status" value="1"/>
</dbReference>
<dbReference type="PANTHER" id="PTHR31669:SF251">
    <property type="entry name" value="PROTEIN FAR1-RELATED SEQUENCE"/>
    <property type="match status" value="1"/>
</dbReference>
<dbReference type="EMBL" id="CAJVPZ010000445">
    <property type="protein sequence ID" value="CAG8465581.1"/>
    <property type="molecule type" value="Genomic_DNA"/>
</dbReference>
<dbReference type="InterPro" id="IPR031052">
    <property type="entry name" value="FHY3/FAR1"/>
</dbReference>
<reference evidence="2" key="1">
    <citation type="submission" date="2021-06" db="EMBL/GenBank/DDBJ databases">
        <authorList>
            <person name="Kallberg Y."/>
            <person name="Tangrot J."/>
            <person name="Rosling A."/>
        </authorList>
    </citation>
    <scope>NUCLEOTIDE SEQUENCE</scope>
    <source>
        <strain evidence="2">IN212</strain>
    </source>
</reference>
<comment type="caution">
    <text evidence="2">The sequence shown here is derived from an EMBL/GenBank/DDBJ whole genome shotgun (WGS) entry which is preliminary data.</text>
</comment>
<dbReference type="SMART" id="SM01312">
    <property type="entry name" value="RTC4"/>
    <property type="match status" value="1"/>
</dbReference>
<accession>A0A9N8VYD2</accession>
<keyword evidence="3" id="KW-1185">Reference proteome</keyword>
<dbReference type="AlphaFoldDB" id="A0A9N8VYD2"/>
<dbReference type="Pfam" id="PF14474">
    <property type="entry name" value="RTC4"/>
    <property type="match status" value="1"/>
</dbReference>
<evidence type="ECO:0000313" key="2">
    <source>
        <dbReference type="EMBL" id="CAG8465581.1"/>
    </source>
</evidence>
<protein>
    <submittedName>
        <fullName evidence="2">15169_t:CDS:1</fullName>
    </submittedName>
</protein>
<evidence type="ECO:0000259" key="1">
    <source>
        <dbReference type="SMART" id="SM01312"/>
    </source>
</evidence>
<dbReference type="GO" id="GO:0006355">
    <property type="term" value="P:regulation of DNA-templated transcription"/>
    <property type="evidence" value="ECO:0007669"/>
    <property type="project" value="InterPro"/>
</dbReference>